<evidence type="ECO:0000313" key="4">
    <source>
        <dbReference type="EMBL" id="VFJ13472.1"/>
    </source>
</evidence>
<evidence type="ECO:0000313" key="5">
    <source>
        <dbReference type="Proteomes" id="UP000294299"/>
    </source>
</evidence>
<proteinExistence type="inferred from homology"/>
<dbReference type="AlphaFoldDB" id="A0A484I9H9"/>
<reference evidence="4 5" key="1">
    <citation type="submission" date="2019-02" db="EMBL/GenBank/DDBJ databases">
        <authorList>
            <person name="Lehtovirta-Morley E L."/>
        </authorList>
    </citation>
    <scope>NUCLEOTIDE SEQUENCE [LARGE SCALE GENOMIC DNA]</scope>
    <source>
        <strain evidence="4">NFRAN1</strain>
    </source>
</reference>
<dbReference type="InterPro" id="IPR008978">
    <property type="entry name" value="HSP20-like_chaperone"/>
</dbReference>
<dbReference type="CDD" id="cd06464">
    <property type="entry name" value="ACD_sHsps-like"/>
    <property type="match status" value="1"/>
</dbReference>
<dbReference type="PROSITE" id="PS01031">
    <property type="entry name" value="SHSP"/>
    <property type="match status" value="1"/>
</dbReference>
<feature type="domain" description="SHSP" evidence="3">
    <location>
        <begin position="89"/>
        <end position="188"/>
    </location>
</feature>
<dbReference type="KEGG" id="nfn:NFRAN_1150"/>
<organism evidence="4 5">
    <name type="scientific">Candidatus Nitrosocosmicus franklandianus</name>
    <dbReference type="NCBI Taxonomy" id="1798806"/>
    <lineage>
        <taxon>Archaea</taxon>
        <taxon>Nitrososphaerota</taxon>
        <taxon>Nitrososphaeria</taxon>
        <taxon>Nitrososphaerales</taxon>
        <taxon>Nitrososphaeraceae</taxon>
        <taxon>Candidatus Nitrosocosmicus</taxon>
    </lineage>
</organism>
<accession>A0A484I9H9</accession>
<comment type="similarity">
    <text evidence="1 2">Belongs to the small heat shock protein (HSP20) family.</text>
</comment>
<dbReference type="EMBL" id="LR216287">
    <property type="protein sequence ID" value="VFJ13472.1"/>
    <property type="molecule type" value="Genomic_DNA"/>
</dbReference>
<name>A0A484I9H9_9ARCH</name>
<evidence type="ECO:0000259" key="3">
    <source>
        <dbReference type="PROSITE" id="PS01031"/>
    </source>
</evidence>
<gene>
    <name evidence="4" type="ORF">NFRAN_1150</name>
</gene>
<dbReference type="Gene3D" id="2.60.40.790">
    <property type="match status" value="1"/>
</dbReference>
<dbReference type="NCBIfam" id="NF041800">
    <property type="entry name" value="Hsp20"/>
    <property type="match status" value="1"/>
</dbReference>
<sequence>MFDYWDRNMIRRNSFRNFFDPVDREFAQAEEMMNRIFNTARGINTTNVNAFRETATFPYYYGYQITIGPDGKPRVRELGNVKPRTRGLVESSSVRQPLLDTIVDEKNNSLVITAEMPGLSKENIKVNIAEDLITIHGEKDRKKYHTEIPLNMEIDNSFTKASYSNGILELRLKLKNQIKSRGKEIKIE</sequence>
<evidence type="ECO:0000256" key="2">
    <source>
        <dbReference type="RuleBase" id="RU003616"/>
    </source>
</evidence>
<keyword evidence="5" id="KW-1185">Reference proteome</keyword>
<protein>
    <submittedName>
        <fullName evidence="4">Hsp20/alpha crystallin family protein</fullName>
    </submittedName>
</protein>
<evidence type="ECO:0000256" key="1">
    <source>
        <dbReference type="PROSITE-ProRule" id="PRU00285"/>
    </source>
</evidence>
<dbReference type="Pfam" id="PF00011">
    <property type="entry name" value="HSP20"/>
    <property type="match status" value="1"/>
</dbReference>
<dbReference type="Proteomes" id="UP000294299">
    <property type="component" value="Chromosome NFRAN"/>
</dbReference>
<dbReference type="InterPro" id="IPR002068">
    <property type="entry name" value="A-crystallin/Hsp20_dom"/>
</dbReference>
<dbReference type="SUPFAM" id="SSF49764">
    <property type="entry name" value="HSP20-like chaperones"/>
    <property type="match status" value="1"/>
</dbReference>